<feature type="transmembrane region" description="Helical" evidence="1">
    <location>
        <begin position="20"/>
        <end position="42"/>
    </location>
</feature>
<gene>
    <name evidence="2" type="ORF">ABNX05_19095</name>
</gene>
<comment type="caution">
    <text evidence="2">The sequence shown here is derived from an EMBL/GenBank/DDBJ whole genome shotgun (WGS) entry which is preliminary data.</text>
</comment>
<dbReference type="Proteomes" id="UP001478862">
    <property type="component" value="Unassembled WGS sequence"/>
</dbReference>
<keyword evidence="1" id="KW-0472">Membrane</keyword>
<proteinExistence type="predicted"/>
<dbReference type="RefSeq" id="WP_349661155.1">
    <property type="nucleotide sequence ID" value="NZ_JBEGDG010000017.1"/>
</dbReference>
<evidence type="ECO:0000313" key="3">
    <source>
        <dbReference type="Proteomes" id="UP001478862"/>
    </source>
</evidence>
<organism evidence="2 3">
    <name type="scientific">Lysinibacillus zambalensis</name>
    <dbReference type="NCBI Taxonomy" id="3160866"/>
    <lineage>
        <taxon>Bacteria</taxon>
        <taxon>Bacillati</taxon>
        <taxon>Bacillota</taxon>
        <taxon>Bacilli</taxon>
        <taxon>Bacillales</taxon>
        <taxon>Bacillaceae</taxon>
        <taxon>Lysinibacillus</taxon>
    </lineage>
</organism>
<name>A0ABV1MW51_9BACI</name>
<feature type="transmembrane region" description="Helical" evidence="1">
    <location>
        <begin position="54"/>
        <end position="79"/>
    </location>
</feature>
<keyword evidence="3" id="KW-1185">Reference proteome</keyword>
<evidence type="ECO:0000313" key="2">
    <source>
        <dbReference type="EMBL" id="MEQ6356737.1"/>
    </source>
</evidence>
<protein>
    <submittedName>
        <fullName evidence="2">Uncharacterized protein</fullName>
    </submittedName>
</protein>
<evidence type="ECO:0000256" key="1">
    <source>
        <dbReference type="SAM" id="Phobius"/>
    </source>
</evidence>
<dbReference type="EMBL" id="JBEGDG010000017">
    <property type="protein sequence ID" value="MEQ6356737.1"/>
    <property type="molecule type" value="Genomic_DNA"/>
</dbReference>
<keyword evidence="1" id="KW-1133">Transmembrane helix</keyword>
<accession>A0ABV1MW51</accession>
<sequence length="88" mass="9618">MASLFIVLGCIQPVRKKGYLVLFIGLAINAFIAPISFAFGVMATDDLSAGLLDFILGFLFIQSIPLLILFICVVVTFIMKGVNQTIYK</sequence>
<reference evidence="2 3" key="1">
    <citation type="submission" date="2024-06" db="EMBL/GenBank/DDBJ databases">
        <title>Lysinibacillus zambalefons sp. nov., a Novel Firmicute Isolated from the Poon Bato Zambales Hyperalkaline Spring.</title>
        <authorList>
            <person name="Aja J.A."/>
            <person name="Lazaro J.E.H."/>
            <person name="Llorin L.D."/>
            <person name="Lim K.R."/>
            <person name="Teodosio J."/>
            <person name="Dalisay D.S."/>
        </authorList>
    </citation>
    <scope>NUCLEOTIDE SEQUENCE [LARGE SCALE GENOMIC DNA]</scope>
    <source>
        <strain evidence="2 3">M3</strain>
    </source>
</reference>
<keyword evidence="1" id="KW-0812">Transmembrane</keyword>